<evidence type="ECO:0000259" key="1">
    <source>
        <dbReference type="Pfam" id="PF13785"/>
    </source>
</evidence>
<evidence type="ECO:0000313" key="2">
    <source>
        <dbReference type="EMBL" id="SET79747.1"/>
    </source>
</evidence>
<dbReference type="EMBL" id="FOHJ01000008">
    <property type="protein sequence ID" value="SET79747.1"/>
    <property type="molecule type" value="Genomic_DNA"/>
</dbReference>
<dbReference type="Proteomes" id="UP000199095">
    <property type="component" value="Unassembled WGS sequence"/>
</dbReference>
<dbReference type="InterPro" id="IPR025235">
    <property type="entry name" value="DUF4178"/>
</dbReference>
<dbReference type="Pfam" id="PF13785">
    <property type="entry name" value="DUF4178"/>
    <property type="match status" value="1"/>
</dbReference>
<proteinExistence type="predicted"/>
<keyword evidence="3" id="KW-1185">Reference proteome</keyword>
<gene>
    <name evidence="2" type="ORF">SAMN05421676_10898</name>
</gene>
<dbReference type="AlphaFoldDB" id="A0A1I0H7R7"/>
<feature type="domain" description="DUF4178" evidence="1">
    <location>
        <begin position="27"/>
        <end position="158"/>
    </location>
</feature>
<dbReference type="RefSeq" id="WP_093136153.1">
    <property type="nucleotide sequence ID" value="NZ_FOHJ01000008.1"/>
</dbReference>
<accession>A0A1I0H7R7</accession>
<dbReference type="OrthoDB" id="3775810at2"/>
<dbReference type="STRING" id="237682.SAMN05421676_10898"/>
<protein>
    <recommendedName>
        <fullName evidence="1">DUF4178 domain-containing protein</fullName>
    </recommendedName>
</protein>
<evidence type="ECO:0000313" key="3">
    <source>
        <dbReference type="Proteomes" id="UP000199095"/>
    </source>
</evidence>
<organism evidence="2 3">
    <name type="scientific">Salinibacillus kushneri</name>
    <dbReference type="NCBI Taxonomy" id="237682"/>
    <lineage>
        <taxon>Bacteria</taxon>
        <taxon>Bacillati</taxon>
        <taxon>Bacillota</taxon>
        <taxon>Bacilli</taxon>
        <taxon>Bacillales</taxon>
        <taxon>Bacillaceae</taxon>
        <taxon>Salinibacillus</taxon>
    </lineage>
</organism>
<name>A0A1I0H7R7_9BACI</name>
<reference evidence="3" key="1">
    <citation type="submission" date="2016-10" db="EMBL/GenBank/DDBJ databases">
        <authorList>
            <person name="Varghese N."/>
            <person name="Submissions S."/>
        </authorList>
    </citation>
    <scope>NUCLEOTIDE SEQUENCE [LARGE SCALE GENOMIC DNA]</scope>
    <source>
        <strain evidence="3">CGMCC 1.3566</strain>
    </source>
</reference>
<sequence>MGIFSKLFGKKDQKPEIKQRTVLNMEVGDIVSYDLTDYEVVGKIEYRDSGFKWTVYQLLQGRNYIWLSAEMDDELEVGVYKKIQFPVSDPYPETLEYEGATYHLKEDGHAQVSGFGRSESLSGLNVHYADYIDEHEENFLSVENWGSEVEVSKGYPIKEYEIKIIAGSY</sequence>